<evidence type="ECO:0000313" key="2">
    <source>
        <dbReference type="EMBL" id="MBB3987066.1"/>
    </source>
</evidence>
<dbReference type="AlphaFoldDB" id="A0A7W6DPZ3"/>
<dbReference type="EMBL" id="JACIEJ010000008">
    <property type="protein sequence ID" value="MBB3987066.1"/>
    <property type="molecule type" value="Genomic_DNA"/>
</dbReference>
<keyword evidence="1" id="KW-0472">Membrane</keyword>
<keyword evidence="1" id="KW-0812">Transmembrane</keyword>
<gene>
    <name evidence="2" type="ORF">GGQ68_003410</name>
</gene>
<dbReference type="InterPro" id="IPR009325">
    <property type="entry name" value="DUF983"/>
</dbReference>
<accession>A0A7W6DPZ3</accession>
<dbReference type="RefSeq" id="WP_183967907.1">
    <property type="nucleotide sequence ID" value="NZ_BAABBZ010000019.1"/>
</dbReference>
<name>A0A7W6DPZ3_9RHOB</name>
<comment type="caution">
    <text evidence="2">The sequence shown here is derived from an EMBL/GenBank/DDBJ whole genome shotgun (WGS) entry which is preliminary data.</text>
</comment>
<sequence>MAHQGNIPEDTSIWPTVWRGWRRRCPRCGSGPMLSGYLKVRDNCPVCRQELNHHRADDGPAYLTILIVGHIMAPMLLWVFEVWRPEPLMLFTIFAIGSVTLSLYLLPRLKGGMVAFQWARGMGGFASADSRPQPRHDDQ</sequence>
<keyword evidence="3" id="KW-1185">Reference proteome</keyword>
<reference evidence="2 3" key="1">
    <citation type="submission" date="2020-08" db="EMBL/GenBank/DDBJ databases">
        <title>Genomic Encyclopedia of Type Strains, Phase IV (KMG-IV): sequencing the most valuable type-strain genomes for metagenomic binning, comparative biology and taxonomic classification.</title>
        <authorList>
            <person name="Goeker M."/>
        </authorList>
    </citation>
    <scope>NUCLEOTIDE SEQUENCE [LARGE SCALE GENOMIC DNA]</scope>
    <source>
        <strain evidence="2 3">DSM 102235</strain>
    </source>
</reference>
<feature type="transmembrane region" description="Helical" evidence="1">
    <location>
        <begin position="61"/>
        <end position="82"/>
    </location>
</feature>
<dbReference type="Pfam" id="PF06170">
    <property type="entry name" value="DUF983"/>
    <property type="match status" value="1"/>
</dbReference>
<evidence type="ECO:0000256" key="1">
    <source>
        <dbReference type="SAM" id="Phobius"/>
    </source>
</evidence>
<organism evidence="2 3">
    <name type="scientific">Sagittula marina</name>
    <dbReference type="NCBI Taxonomy" id="943940"/>
    <lineage>
        <taxon>Bacteria</taxon>
        <taxon>Pseudomonadati</taxon>
        <taxon>Pseudomonadota</taxon>
        <taxon>Alphaproteobacteria</taxon>
        <taxon>Rhodobacterales</taxon>
        <taxon>Roseobacteraceae</taxon>
        <taxon>Sagittula</taxon>
    </lineage>
</organism>
<protein>
    <submittedName>
        <fullName evidence="2">Uncharacterized protein (DUF983 family)</fullName>
    </submittedName>
</protein>
<keyword evidence="1" id="KW-1133">Transmembrane helix</keyword>
<proteinExistence type="predicted"/>
<evidence type="ECO:0000313" key="3">
    <source>
        <dbReference type="Proteomes" id="UP000541426"/>
    </source>
</evidence>
<dbReference type="Proteomes" id="UP000541426">
    <property type="component" value="Unassembled WGS sequence"/>
</dbReference>
<feature type="transmembrane region" description="Helical" evidence="1">
    <location>
        <begin position="88"/>
        <end position="106"/>
    </location>
</feature>